<feature type="domain" description="Chitin-binding type-3" evidence="2">
    <location>
        <begin position="42"/>
        <end position="77"/>
    </location>
</feature>
<accession>A0A8I0HG81</accession>
<dbReference type="EMBL" id="JAABFR010002363">
    <property type="protein sequence ID" value="MBD4339803.1"/>
    <property type="molecule type" value="Genomic_DNA"/>
</dbReference>
<evidence type="ECO:0000313" key="3">
    <source>
        <dbReference type="EMBL" id="MBD4339803.1"/>
    </source>
</evidence>
<dbReference type="GO" id="GO:0005975">
    <property type="term" value="P:carbohydrate metabolic process"/>
    <property type="evidence" value="ECO:0007669"/>
    <property type="project" value="InterPro"/>
</dbReference>
<sequence length="87" mass="9276">TTPEPETPTEPGTEQEPGQETETGGEETGETVPAFTQPTGAHDAYQTGDRVIYNGQIYESTIDNNVWSPDTHPQGWQLVEAGDGGAT</sequence>
<feature type="compositionally biased region" description="Acidic residues" evidence="1">
    <location>
        <begin position="17"/>
        <end position="29"/>
    </location>
</feature>
<evidence type="ECO:0000313" key="4">
    <source>
        <dbReference type="Proteomes" id="UP000653002"/>
    </source>
</evidence>
<organism evidence="3 4">
    <name type="scientific">Xanthomonas citri pv. citri</name>
    <dbReference type="NCBI Taxonomy" id="611301"/>
    <lineage>
        <taxon>Bacteria</taxon>
        <taxon>Pseudomonadati</taxon>
        <taxon>Pseudomonadota</taxon>
        <taxon>Gammaproteobacteria</taxon>
        <taxon>Lysobacterales</taxon>
        <taxon>Lysobacteraceae</taxon>
        <taxon>Xanthomonas</taxon>
    </lineage>
</organism>
<feature type="region of interest" description="Disordered" evidence="1">
    <location>
        <begin position="1"/>
        <end position="44"/>
    </location>
</feature>
<feature type="non-terminal residue" evidence="3">
    <location>
        <position position="1"/>
    </location>
</feature>
<dbReference type="Pfam" id="PF02839">
    <property type="entry name" value="CBM_5_12"/>
    <property type="match status" value="1"/>
</dbReference>
<gene>
    <name evidence="3" type="ORF">GUH15_27885</name>
</gene>
<dbReference type="AlphaFoldDB" id="A0A8I0HG81"/>
<protein>
    <recommendedName>
        <fullName evidence="2">Chitin-binding type-3 domain-containing protein</fullName>
    </recommendedName>
</protein>
<dbReference type="Proteomes" id="UP000653002">
    <property type="component" value="Unassembled WGS sequence"/>
</dbReference>
<dbReference type="Gene3D" id="2.10.10.90">
    <property type="match status" value="1"/>
</dbReference>
<evidence type="ECO:0000256" key="1">
    <source>
        <dbReference type="SAM" id="MobiDB-lite"/>
    </source>
</evidence>
<dbReference type="GO" id="GO:0005576">
    <property type="term" value="C:extracellular region"/>
    <property type="evidence" value="ECO:0007669"/>
    <property type="project" value="InterPro"/>
</dbReference>
<comment type="caution">
    <text evidence="3">The sequence shown here is derived from an EMBL/GenBank/DDBJ whole genome shotgun (WGS) entry which is preliminary data.</text>
</comment>
<evidence type="ECO:0000259" key="2">
    <source>
        <dbReference type="Pfam" id="PF02839"/>
    </source>
</evidence>
<proteinExistence type="predicted"/>
<dbReference type="GO" id="GO:0030246">
    <property type="term" value="F:carbohydrate binding"/>
    <property type="evidence" value="ECO:0007669"/>
    <property type="project" value="InterPro"/>
</dbReference>
<reference evidence="3" key="1">
    <citation type="submission" date="2020-01" db="EMBL/GenBank/DDBJ databases">
        <authorList>
            <person name="Richard D."/>
        </authorList>
    </citation>
    <scope>NUCLEOTIDE SEQUENCE</scope>
    <source>
        <strain evidence="3">JP541</strain>
    </source>
</reference>
<name>A0A8I0HG81_XANCI</name>
<feature type="region of interest" description="Disordered" evidence="1">
    <location>
        <begin position="64"/>
        <end position="87"/>
    </location>
</feature>
<dbReference type="GO" id="GO:0004553">
    <property type="term" value="F:hydrolase activity, hydrolyzing O-glycosyl compounds"/>
    <property type="evidence" value="ECO:0007669"/>
    <property type="project" value="InterPro"/>
</dbReference>
<dbReference type="InterPro" id="IPR003610">
    <property type="entry name" value="CBM5/12"/>
</dbReference>